<evidence type="ECO:0000256" key="5">
    <source>
        <dbReference type="ARBA" id="ARBA00022842"/>
    </source>
</evidence>
<name>A0ABX8C311_9ACTN</name>
<dbReference type="CDD" id="cd18756">
    <property type="entry name" value="PIN_MtVapC15-VapC11-like"/>
    <property type="match status" value="1"/>
</dbReference>
<keyword evidence="4 6" id="KW-0378">Hydrolase</keyword>
<evidence type="ECO:0000256" key="4">
    <source>
        <dbReference type="ARBA" id="ARBA00022801"/>
    </source>
</evidence>
<comment type="function">
    <text evidence="6">Toxic component of a toxin-antitoxin (TA) system. An RNase.</text>
</comment>
<reference evidence="9" key="1">
    <citation type="submission" date="2021-05" db="EMBL/GenBank/DDBJ databases">
        <title>Direct Submission.</title>
        <authorList>
            <person name="Li K."/>
            <person name="Gao J."/>
        </authorList>
    </citation>
    <scope>NUCLEOTIDE SEQUENCE [LARGE SCALE GENOMIC DNA]</scope>
    <source>
        <strain evidence="9">HDS12</strain>
    </source>
</reference>
<proteinExistence type="inferred from homology"/>
<dbReference type="InterPro" id="IPR029060">
    <property type="entry name" value="PIN-like_dom_sf"/>
</dbReference>
<evidence type="ECO:0000313" key="9">
    <source>
        <dbReference type="Proteomes" id="UP000678016"/>
    </source>
</evidence>
<feature type="binding site" evidence="6">
    <location>
        <position position="8"/>
    </location>
    <ligand>
        <name>Mg(2+)</name>
        <dbReference type="ChEBI" id="CHEBI:18420"/>
    </ligand>
</feature>
<dbReference type="SUPFAM" id="SSF88723">
    <property type="entry name" value="PIN domain-like"/>
    <property type="match status" value="1"/>
</dbReference>
<dbReference type="PANTHER" id="PTHR42740:SF1">
    <property type="entry name" value="RIBONUCLEASE VAPC3"/>
    <property type="match status" value="1"/>
</dbReference>
<keyword evidence="5 6" id="KW-0460">Magnesium</keyword>
<dbReference type="InterPro" id="IPR051749">
    <property type="entry name" value="PINc/VapC_TA_RNase"/>
</dbReference>
<dbReference type="InterPro" id="IPR002716">
    <property type="entry name" value="PIN_dom"/>
</dbReference>
<dbReference type="Proteomes" id="UP000678016">
    <property type="component" value="Chromosome"/>
</dbReference>
<dbReference type="EMBL" id="CP074132">
    <property type="protein sequence ID" value="QUX28785.1"/>
    <property type="molecule type" value="Genomic_DNA"/>
</dbReference>
<keyword evidence="1 6" id="KW-1277">Toxin-antitoxin system</keyword>
<comment type="cofactor">
    <cofactor evidence="6">
        <name>Mg(2+)</name>
        <dbReference type="ChEBI" id="CHEBI:18420"/>
    </cofactor>
</comment>
<dbReference type="EC" id="3.1.-.-" evidence="6"/>
<gene>
    <name evidence="6" type="primary">vapC</name>
    <name evidence="8" type="ORF">KGD83_26875</name>
</gene>
<sequence length="139" mass="15895">MTKTYLLDTSAWLEYLGGTGSETHLFVRQLRDDRENVATTDPVICELLSGAKTEKAFFQLDAMLQAQTRLTVEPTFDFRESAMLYRGARSKGKTIRKHMDCLIAAVALRTDAVLVHCDRDFDDLAEVFPRLRVQRHDQN</sequence>
<evidence type="ECO:0000256" key="3">
    <source>
        <dbReference type="ARBA" id="ARBA00022723"/>
    </source>
</evidence>
<dbReference type="RefSeq" id="WP_212641707.1">
    <property type="nucleotide sequence ID" value="NZ_CP074132.1"/>
</dbReference>
<keyword evidence="9" id="KW-1185">Reference proteome</keyword>
<keyword evidence="2 6" id="KW-0540">Nuclease</keyword>
<accession>A0ABX8C311</accession>
<keyword evidence="6" id="KW-0800">Toxin</keyword>
<dbReference type="InterPro" id="IPR022907">
    <property type="entry name" value="VapC_family"/>
</dbReference>
<evidence type="ECO:0000259" key="7">
    <source>
        <dbReference type="Pfam" id="PF01850"/>
    </source>
</evidence>
<dbReference type="PANTHER" id="PTHR42740">
    <property type="entry name" value="RIBONUCLEASE VAPC3"/>
    <property type="match status" value="1"/>
</dbReference>
<dbReference type="Gene3D" id="3.40.50.1010">
    <property type="entry name" value="5'-nuclease"/>
    <property type="match status" value="1"/>
</dbReference>
<comment type="similarity">
    <text evidence="6">Belongs to the PINc/VapC protein family.</text>
</comment>
<evidence type="ECO:0000256" key="2">
    <source>
        <dbReference type="ARBA" id="ARBA00022722"/>
    </source>
</evidence>
<dbReference type="HAMAP" id="MF_00265">
    <property type="entry name" value="VapC_Nob1"/>
    <property type="match status" value="1"/>
</dbReference>
<feature type="binding site" evidence="6">
    <location>
        <position position="100"/>
    </location>
    <ligand>
        <name>Mg(2+)</name>
        <dbReference type="ChEBI" id="CHEBI:18420"/>
    </ligand>
</feature>
<dbReference type="Pfam" id="PF01850">
    <property type="entry name" value="PIN"/>
    <property type="match status" value="1"/>
</dbReference>
<evidence type="ECO:0000256" key="6">
    <source>
        <dbReference type="HAMAP-Rule" id="MF_00265"/>
    </source>
</evidence>
<feature type="domain" description="PIN" evidence="7">
    <location>
        <begin position="5"/>
        <end position="126"/>
    </location>
</feature>
<evidence type="ECO:0000256" key="1">
    <source>
        <dbReference type="ARBA" id="ARBA00022649"/>
    </source>
</evidence>
<evidence type="ECO:0000313" key="8">
    <source>
        <dbReference type="EMBL" id="QUX28785.1"/>
    </source>
</evidence>
<organism evidence="8 9">
    <name type="scientific">Nocardiopsis akebiae</name>
    <dbReference type="NCBI Taxonomy" id="2831968"/>
    <lineage>
        <taxon>Bacteria</taxon>
        <taxon>Bacillati</taxon>
        <taxon>Actinomycetota</taxon>
        <taxon>Actinomycetes</taxon>
        <taxon>Streptosporangiales</taxon>
        <taxon>Nocardiopsidaceae</taxon>
        <taxon>Nocardiopsis</taxon>
    </lineage>
</organism>
<protein>
    <recommendedName>
        <fullName evidence="6">Ribonuclease VapC</fullName>
        <shortName evidence="6">RNase VapC</shortName>
        <ecNumber evidence="6">3.1.-.-</ecNumber>
    </recommendedName>
    <alternativeName>
        <fullName evidence="6">Toxin VapC</fullName>
    </alternativeName>
</protein>
<keyword evidence="3 6" id="KW-0479">Metal-binding</keyword>